<evidence type="ECO:0008006" key="3">
    <source>
        <dbReference type="Google" id="ProtNLM"/>
    </source>
</evidence>
<keyword evidence="2" id="KW-1185">Reference proteome</keyword>
<comment type="caution">
    <text evidence="1">The sequence shown here is derived from an EMBL/GenBank/DDBJ whole genome shotgun (WGS) entry which is preliminary data.</text>
</comment>
<accession>A0ABW8K145</accession>
<evidence type="ECO:0000313" key="1">
    <source>
        <dbReference type="EMBL" id="MFK2916633.1"/>
    </source>
</evidence>
<organism evidence="1 2">
    <name type="scientific">Dyella koreensis</name>
    <dbReference type="NCBI Taxonomy" id="311235"/>
    <lineage>
        <taxon>Bacteria</taxon>
        <taxon>Pseudomonadati</taxon>
        <taxon>Pseudomonadota</taxon>
        <taxon>Gammaproteobacteria</taxon>
        <taxon>Lysobacterales</taxon>
        <taxon>Rhodanobacteraceae</taxon>
        <taxon>Dyella</taxon>
    </lineage>
</organism>
<protein>
    <recommendedName>
        <fullName evidence="3">Pyosin/cloacin translocation domain-containing protein</fullName>
    </recommendedName>
</protein>
<reference evidence="1 2" key="1">
    <citation type="submission" date="2020-10" db="EMBL/GenBank/DDBJ databases">
        <title>Phylogeny of dyella-like bacteria.</title>
        <authorList>
            <person name="Fu J."/>
        </authorList>
    </citation>
    <scope>NUCLEOTIDE SEQUENCE [LARGE SCALE GENOMIC DNA]</scope>
    <source>
        <strain evidence="1 2">BB4</strain>
    </source>
</reference>
<name>A0ABW8K145_9GAMM</name>
<dbReference type="Proteomes" id="UP001620408">
    <property type="component" value="Unassembled WGS sequence"/>
</dbReference>
<dbReference type="EMBL" id="JADIKD010000007">
    <property type="protein sequence ID" value="MFK2916633.1"/>
    <property type="molecule type" value="Genomic_DNA"/>
</dbReference>
<proteinExistence type="predicted"/>
<sequence length="129" mass="14204">MFNWFKKRPGSGPDFSHVDSREKAEELYKRGQLEKVCLMPLEFGGADFPPNIVYLPPGISEIKAGIDKNVIAPLAANGTIRHYSATPEYEGRSFIPIAINVKASDPGNFSTTINVWGSALHRNTLSNNV</sequence>
<gene>
    <name evidence="1" type="ORF">ISS97_05110</name>
</gene>
<evidence type="ECO:0000313" key="2">
    <source>
        <dbReference type="Proteomes" id="UP001620408"/>
    </source>
</evidence>